<dbReference type="AlphaFoldDB" id="A0A0P9FDN5"/>
<dbReference type="EMBL" id="LJCR01001121">
    <property type="protein sequence ID" value="KPV50998.1"/>
    <property type="molecule type" value="Genomic_DNA"/>
</dbReference>
<protein>
    <submittedName>
        <fullName evidence="2">Glycosyl transferase</fullName>
    </submittedName>
</protein>
<dbReference type="Pfam" id="PF00535">
    <property type="entry name" value="Glycos_transf_2"/>
    <property type="match status" value="1"/>
</dbReference>
<dbReference type="CDD" id="cd00761">
    <property type="entry name" value="Glyco_tranf_GTA_type"/>
    <property type="match status" value="1"/>
</dbReference>
<evidence type="ECO:0000313" key="2">
    <source>
        <dbReference type="EMBL" id="KPV50998.1"/>
    </source>
</evidence>
<accession>A0A0P9FDN5</accession>
<organism evidence="2 3">
    <name type="scientific">Kouleothrix aurantiaca</name>
    <dbReference type="NCBI Taxonomy" id="186479"/>
    <lineage>
        <taxon>Bacteria</taxon>
        <taxon>Bacillati</taxon>
        <taxon>Chloroflexota</taxon>
        <taxon>Chloroflexia</taxon>
        <taxon>Chloroflexales</taxon>
        <taxon>Roseiflexineae</taxon>
        <taxon>Roseiflexaceae</taxon>
        <taxon>Kouleothrix</taxon>
    </lineage>
</organism>
<evidence type="ECO:0000259" key="1">
    <source>
        <dbReference type="Pfam" id="PF00535"/>
    </source>
</evidence>
<evidence type="ECO:0000313" key="3">
    <source>
        <dbReference type="Proteomes" id="UP000050509"/>
    </source>
</evidence>
<dbReference type="GO" id="GO:0016740">
    <property type="term" value="F:transferase activity"/>
    <property type="evidence" value="ECO:0007669"/>
    <property type="project" value="UniProtKB-KW"/>
</dbReference>
<reference evidence="2 3" key="1">
    <citation type="submission" date="2015-09" db="EMBL/GenBank/DDBJ databases">
        <title>Draft genome sequence of Kouleothrix aurantiaca JCM 19913.</title>
        <authorList>
            <person name="Hemp J."/>
        </authorList>
    </citation>
    <scope>NUCLEOTIDE SEQUENCE [LARGE SCALE GENOMIC DNA]</scope>
    <source>
        <strain evidence="2 3">COM-B</strain>
    </source>
</reference>
<dbReference type="PANTHER" id="PTHR22916">
    <property type="entry name" value="GLYCOSYLTRANSFERASE"/>
    <property type="match status" value="1"/>
</dbReference>
<dbReference type="SUPFAM" id="SSF53448">
    <property type="entry name" value="Nucleotide-diphospho-sugar transferases"/>
    <property type="match status" value="1"/>
</dbReference>
<proteinExistence type="predicted"/>
<dbReference type="InterPro" id="IPR001173">
    <property type="entry name" value="Glyco_trans_2-like"/>
</dbReference>
<dbReference type="PATRIC" id="fig|186479.3.peg.557"/>
<dbReference type="Gene3D" id="3.90.550.10">
    <property type="entry name" value="Spore Coat Polysaccharide Biosynthesis Protein SpsA, Chain A"/>
    <property type="match status" value="1"/>
</dbReference>
<dbReference type="InterPro" id="IPR029044">
    <property type="entry name" value="Nucleotide-diphossugar_trans"/>
</dbReference>
<feature type="domain" description="Glycosyltransferase 2-like" evidence="1">
    <location>
        <begin position="10"/>
        <end position="114"/>
    </location>
</feature>
<dbReference type="Proteomes" id="UP000050509">
    <property type="component" value="Unassembled WGS sequence"/>
</dbReference>
<keyword evidence="2" id="KW-0808">Transferase</keyword>
<feature type="non-terminal residue" evidence="2">
    <location>
        <position position="136"/>
    </location>
</feature>
<name>A0A0P9FDN5_9CHLR</name>
<sequence length="136" mass="15840">METHAPPTFTVFTPTHNRAHMIDRVYESLRQQTVRDFEWLVIDNESKDGTPQLMERWSNEADFPIRYIYKRDEGYPTSYNIALQESRGTYMVEIASDDACAPNALERFLFHWNSIPAAEREQYATVTALCADQDGR</sequence>
<comment type="caution">
    <text evidence="2">The sequence shown here is derived from an EMBL/GenBank/DDBJ whole genome shotgun (WGS) entry which is preliminary data.</text>
</comment>
<keyword evidence="3" id="KW-1185">Reference proteome</keyword>
<gene>
    <name evidence="2" type="ORF">SE17_23740</name>
</gene>